<reference evidence="6 7" key="1">
    <citation type="submission" date="2019-10" db="EMBL/GenBank/DDBJ databases">
        <title>Thermopilla bonchosmolovskayae gen. nov., sp. nov., a moderately thermophilic Chloroflexi bacterium from a Chukotka hot spring (Arctic, Russia), representing a novel classis Thermopillaia, which include previously uncultivated lineage OLB14.</title>
        <authorList>
            <person name="Kochetkova T.V."/>
            <person name="Zayulina K.S."/>
            <person name="Zhigarkov V.S."/>
            <person name="Minaev N.V."/>
            <person name="Novikov A."/>
            <person name="Toshchakov S.V."/>
            <person name="Elcheninov A.G."/>
            <person name="Kublanov I.V."/>
        </authorList>
    </citation>
    <scope>NUCLEOTIDE SEQUENCE [LARGE SCALE GENOMIC DNA]</scope>
    <source>
        <strain evidence="6 7">3753O</strain>
    </source>
</reference>
<dbReference type="NCBIfam" id="TIGR03663">
    <property type="entry name" value="flippase activity-associated protein Agl23"/>
    <property type="match status" value="1"/>
</dbReference>
<name>A0ABX6C5U1_9CHLR</name>
<evidence type="ECO:0000259" key="5">
    <source>
        <dbReference type="Pfam" id="PF13231"/>
    </source>
</evidence>
<feature type="transmembrane region" description="Helical" evidence="4">
    <location>
        <begin position="662"/>
        <end position="682"/>
    </location>
</feature>
<dbReference type="CDD" id="cd05819">
    <property type="entry name" value="NHL"/>
    <property type="match status" value="1"/>
</dbReference>
<feature type="transmembrane region" description="Helical" evidence="4">
    <location>
        <begin position="551"/>
        <end position="571"/>
    </location>
</feature>
<gene>
    <name evidence="6" type="ORF">Tbon_12520</name>
</gene>
<dbReference type="PANTHER" id="PTHR41710:SF2">
    <property type="entry name" value="GLYCOSYL TRANSFERASE FAMILY 39_83 DOMAIN-CONTAINING PROTEIN"/>
    <property type="match status" value="1"/>
</dbReference>
<keyword evidence="4" id="KW-0812">Transmembrane</keyword>
<feature type="domain" description="Glycosyltransferase RgtA/B/C/D-like" evidence="5">
    <location>
        <begin position="367"/>
        <end position="493"/>
    </location>
</feature>
<dbReference type="InterPro" id="IPR001258">
    <property type="entry name" value="NHL_repeat"/>
</dbReference>
<organism evidence="6 7">
    <name type="scientific">Tepidiforma bonchosmolovskayae</name>
    <dbReference type="NCBI Taxonomy" id="2601677"/>
    <lineage>
        <taxon>Bacteria</taxon>
        <taxon>Bacillati</taxon>
        <taxon>Chloroflexota</taxon>
        <taxon>Tepidiformia</taxon>
        <taxon>Tepidiformales</taxon>
        <taxon>Tepidiformaceae</taxon>
        <taxon>Tepidiforma</taxon>
    </lineage>
</organism>
<dbReference type="PROSITE" id="PS51125">
    <property type="entry name" value="NHL"/>
    <property type="match status" value="2"/>
</dbReference>
<feature type="transmembrane region" description="Helical" evidence="4">
    <location>
        <begin position="482"/>
        <end position="502"/>
    </location>
</feature>
<dbReference type="Proteomes" id="UP000326331">
    <property type="component" value="Chromosome"/>
</dbReference>
<feature type="transmembrane region" description="Helical" evidence="4">
    <location>
        <begin position="637"/>
        <end position="656"/>
    </location>
</feature>
<proteinExistence type="predicted"/>
<dbReference type="InterPro" id="IPR019962">
    <property type="entry name" value="CHP03663"/>
</dbReference>
<feature type="compositionally biased region" description="Basic residues" evidence="3">
    <location>
        <begin position="183"/>
        <end position="204"/>
    </location>
</feature>
<feature type="compositionally biased region" description="Basic residues" evidence="3">
    <location>
        <begin position="157"/>
        <end position="167"/>
    </location>
</feature>
<dbReference type="InterPro" id="IPR038731">
    <property type="entry name" value="RgtA/B/C-like"/>
</dbReference>
<dbReference type="PANTHER" id="PTHR41710">
    <property type="entry name" value="GLYCOSYL TRANSFERASE, FAMILY 39"/>
    <property type="match status" value="1"/>
</dbReference>
<dbReference type="Gene3D" id="2.120.10.30">
    <property type="entry name" value="TolB, C-terminal domain"/>
    <property type="match status" value="2"/>
</dbReference>
<protein>
    <submittedName>
        <fullName evidence="6">TIGR03663 family protein</fullName>
    </submittedName>
</protein>
<feature type="transmembrane region" description="Helical" evidence="4">
    <location>
        <begin position="801"/>
        <end position="823"/>
    </location>
</feature>
<feature type="repeat" description="NHL" evidence="2">
    <location>
        <begin position="1094"/>
        <end position="1135"/>
    </location>
</feature>
<keyword evidence="4" id="KW-1133">Transmembrane helix</keyword>
<feature type="transmembrane region" description="Helical" evidence="4">
    <location>
        <begin position="713"/>
        <end position="737"/>
    </location>
</feature>
<dbReference type="SUPFAM" id="SSF101898">
    <property type="entry name" value="NHL repeat"/>
    <property type="match status" value="1"/>
</dbReference>
<accession>A0ABX6C5U1</accession>
<dbReference type="EMBL" id="CP042829">
    <property type="protein sequence ID" value="QFG04068.1"/>
    <property type="molecule type" value="Genomic_DNA"/>
</dbReference>
<feature type="repeat" description="NHL" evidence="2">
    <location>
        <begin position="1239"/>
        <end position="1282"/>
    </location>
</feature>
<evidence type="ECO:0000256" key="2">
    <source>
        <dbReference type="PROSITE-ProRule" id="PRU00504"/>
    </source>
</evidence>
<sequence length="1374" mass="152097">MGPCPGRCSGAGPRRAGASPPPVPRPRRPTPRRLVRCGCCLAVPRRRHPRPAARCRGHGLGSPARRRSPGPAHRPAWRGRLAHRWLAARRRAGRSPRHRGAAARLGAPRPRRPLKRNRRGRRPGRRCRRRHRHRRPPAAQPAGRCPPVRRGGGGSLARRRIRCRHRQPERTAAIPGHDAPGRRNPRYRHRPREGPGRHRGHPPRTCRCAYLAAPGQPRARREQPGPPQRQHRHLAGRQLPARRLPHIRRSLGPAQGKTRSRTWLPRLSPLAGEPQYSTGARPRSSGLRQGAAVTSSAAVRTGRLERALAVRIPLSAEAALYALVFAAAVALRFWDLGSRALHHDESIHAQWSWGLLQGNYRHSPIFHGPFYYHFQAAIFFLFGANDYTSRLSAALAGTAVVALPLLLRRRLGPVGTFAAVALIAFSPTLVYFSRFFREDIYMAAFTLTMVVAMWRYIDEGRSRWLYLFAAGFTGNVLTKEGAFLVFAAMLVYLDLYTAAILARRTLAGRTERFLRDDLARLQALDLSPAERAAAEDRLRAGAVLDTPMRRFALAVAFAPYAWVLAAFWPFLGPLRRRLDWGEELPRPADVLILLGTFCLPLLTPVARVTLLEPLGILEKDRLSWEKSLQGPVAARDAVALLGLFTVTTSMAAFAGLQWKPKVWGIAFGLSALVYLTLMTSLWTNLHGLISGPWGSLDYWYSQQDAHRGEQPWFYYYLLMFAYEFLPLALILFGGWWAVVRGDAFSRFLVTWLVGVWLALSWGAEKMPWLNTHIALPACLLAAWCLQRAWDSWKDRPPVSARVLTSLGSAALVAFGALLAIAYLPGGQAAALFRLALAAGAVAVVVVIARGLGAGAWRPVAAVAIVGALAPFSFRTMVQAAYERGDVPKDLLVYTQSSPQLKDIADQINALADATGLGYDLPIAVDTTDSFAWPWAWYLRDYRAVSYLDFSTGEPPGQYQVMLVAAGNLGRIQDYLARPATTRYAAPVRYPHRWWYDETYKWAMAVEKGQACTSSSGNCGPFRLATWRHIWSGITERGWLNAWARYWRDHDPGRPPGSTDAYAFLPANFDPATGRLRSEPVEPPRPTADGEGRPVFGGAGYQPGQFFSPVDIERDASGNLYVIDSATKRLQKFDPEGNVLQSVDIRVDPQNRNEQSEPWGLAIGPRGEVVVADTFGWRIRIFDAGLRPIATFGQPPTGATPGPFDLFGPRDAVVLPDGTVWVTDTGHDRIQVYTLAGEYVRTVGGPGSGPGQFDEPVGLALGPDGAVYVADMYNRRVQVFESDGTYRAEFRVEGWGGQDVTDKPYLRVLADGRIAVSLPSLNLVRIYTPDGRPAAEIRPTAEPLSRPYGMVETPGGKLWIVEGGAARVRRFDLPD</sequence>
<feature type="transmembrane region" description="Helical" evidence="4">
    <location>
        <begin position="855"/>
        <end position="873"/>
    </location>
</feature>
<feature type="compositionally biased region" description="Basic residues" evidence="3">
    <location>
        <begin position="75"/>
        <end position="101"/>
    </location>
</feature>
<feature type="compositionally biased region" description="Basic residues" evidence="3">
    <location>
        <begin position="109"/>
        <end position="136"/>
    </location>
</feature>
<feature type="region of interest" description="Disordered" evidence="3">
    <location>
        <begin position="1"/>
        <end position="32"/>
    </location>
</feature>
<feature type="transmembrane region" description="Helical" evidence="4">
    <location>
        <begin position="773"/>
        <end position="789"/>
    </location>
</feature>
<evidence type="ECO:0000313" key="6">
    <source>
        <dbReference type="EMBL" id="QFG04068.1"/>
    </source>
</evidence>
<dbReference type="InterPro" id="IPR011042">
    <property type="entry name" value="6-blade_b-propeller_TolB-like"/>
</dbReference>
<dbReference type="Pfam" id="PF01436">
    <property type="entry name" value="NHL"/>
    <property type="match status" value="2"/>
</dbReference>
<evidence type="ECO:0000256" key="4">
    <source>
        <dbReference type="SAM" id="Phobius"/>
    </source>
</evidence>
<feature type="region of interest" description="Disordered" evidence="3">
    <location>
        <begin position="249"/>
        <end position="290"/>
    </location>
</feature>
<keyword evidence="7" id="KW-1185">Reference proteome</keyword>
<keyword evidence="4" id="KW-0472">Membrane</keyword>
<evidence type="ECO:0000256" key="3">
    <source>
        <dbReference type="SAM" id="MobiDB-lite"/>
    </source>
</evidence>
<feature type="compositionally biased region" description="Low complexity" evidence="3">
    <location>
        <begin position="140"/>
        <end position="149"/>
    </location>
</feature>
<feature type="compositionally biased region" description="Low complexity" evidence="3">
    <location>
        <begin position="1"/>
        <end position="18"/>
    </location>
</feature>
<evidence type="ECO:0000313" key="7">
    <source>
        <dbReference type="Proteomes" id="UP000326331"/>
    </source>
</evidence>
<evidence type="ECO:0000256" key="1">
    <source>
        <dbReference type="ARBA" id="ARBA00022737"/>
    </source>
</evidence>
<feature type="transmembrane region" description="Helical" evidence="4">
    <location>
        <begin position="743"/>
        <end position="761"/>
    </location>
</feature>
<feature type="compositionally biased region" description="Basic residues" evidence="3">
    <location>
        <begin position="48"/>
        <end position="57"/>
    </location>
</feature>
<feature type="transmembrane region" description="Helical" evidence="4">
    <location>
        <begin position="413"/>
        <end position="433"/>
    </location>
</feature>
<feature type="region of interest" description="Disordered" evidence="3">
    <location>
        <begin position="48"/>
        <end position="237"/>
    </location>
</feature>
<feature type="transmembrane region" description="Helical" evidence="4">
    <location>
        <begin position="830"/>
        <end position="849"/>
    </location>
</feature>
<dbReference type="Pfam" id="PF13231">
    <property type="entry name" value="PMT_2"/>
    <property type="match status" value="1"/>
</dbReference>
<keyword evidence="1" id="KW-0677">Repeat</keyword>
<feature type="transmembrane region" description="Helical" evidence="4">
    <location>
        <begin position="440"/>
        <end position="457"/>
    </location>
</feature>